<dbReference type="AlphaFoldDB" id="A0A6N8U3I5"/>
<sequence>MKSELLKLLIQHQGTVVSGEAIARSLHITRAAVWKSIRVLIEEGYDIQRFPGKGYALSLTDDLLSEAAIQKHLPIDHDFHIDIRKTVTSTNDAAKELAFHNAPERTVVISEHQSKGKGRKGKQFYSPKQAGLYMSLVLRPACSIHESLLITAAAAVAVRRAIKDVCGIDADIKWVNDVMIDNHKICGILCEGNLETDAARFEWAVLGIGINCWEETFPQDLEPIAAALHTYTDQPFTRAALAASVLTHFDACYRHLDQREYLDEYRQASILMNKRIIIYEGNHIMEGTAVGIDEQANLLVQMKNRTQKVFSGEVSVRAQ</sequence>
<keyword evidence="1 5" id="KW-0436">Ligase</keyword>
<dbReference type="GO" id="GO:0004077">
    <property type="term" value="F:biotin--[biotin carboxyl-carrier protein] ligase activity"/>
    <property type="evidence" value="ECO:0007669"/>
    <property type="project" value="UniProtKB-UniRule"/>
</dbReference>
<evidence type="ECO:0000256" key="2">
    <source>
        <dbReference type="ARBA" id="ARBA00022741"/>
    </source>
</evidence>
<keyword evidence="5" id="KW-0238">DNA-binding</keyword>
<dbReference type="PANTHER" id="PTHR12835:SF5">
    <property type="entry name" value="BIOTIN--PROTEIN LIGASE"/>
    <property type="match status" value="1"/>
</dbReference>
<keyword evidence="5" id="KW-0804">Transcription</keyword>
<dbReference type="SUPFAM" id="SSF50037">
    <property type="entry name" value="C-terminal domain of transcriptional repressors"/>
    <property type="match status" value="1"/>
</dbReference>
<dbReference type="HAMAP" id="MF_00978">
    <property type="entry name" value="Bifunct_BirA"/>
    <property type="match status" value="1"/>
</dbReference>
<proteinExistence type="inferred from homology"/>
<comment type="similarity">
    <text evidence="5">Belongs to the biotin--protein ligase family.</text>
</comment>
<evidence type="ECO:0000256" key="5">
    <source>
        <dbReference type="HAMAP-Rule" id="MF_00978"/>
    </source>
</evidence>
<evidence type="ECO:0000256" key="1">
    <source>
        <dbReference type="ARBA" id="ARBA00022598"/>
    </source>
</evidence>
<protein>
    <recommendedName>
        <fullName evidence="5">Bifunctional ligase/repressor BirA</fullName>
    </recommendedName>
    <alternativeName>
        <fullName evidence="5">Biotin--[acetyl-CoA-carboxylase] ligase</fullName>
        <ecNumber evidence="5">6.3.4.15</ecNumber>
    </alternativeName>
    <alternativeName>
        <fullName evidence="5">Biotin--protein ligase</fullName>
    </alternativeName>
    <alternativeName>
        <fullName evidence="5">Biotin-[acetyl-CoA carboxylase] synthetase</fullName>
    </alternativeName>
</protein>
<dbReference type="EMBL" id="WUUQ01000001">
    <property type="protein sequence ID" value="MXQ72510.1"/>
    <property type="molecule type" value="Genomic_DNA"/>
</dbReference>
<keyword evidence="2 5" id="KW-0547">Nucleotide-binding</keyword>
<comment type="caution">
    <text evidence="7">The sequence shown here is derived from an EMBL/GenBank/DDBJ whole genome shotgun (WGS) entry which is preliminary data.</text>
</comment>
<dbReference type="InterPro" id="IPR036388">
    <property type="entry name" value="WH-like_DNA-bd_sf"/>
</dbReference>
<dbReference type="NCBIfam" id="TIGR00121">
    <property type="entry name" value="birA_ligase"/>
    <property type="match status" value="1"/>
</dbReference>
<dbReference type="InterPro" id="IPR013196">
    <property type="entry name" value="HTH_11"/>
</dbReference>
<comment type="catalytic activity">
    <reaction evidence="5">
        <text>biotin + L-lysyl-[protein] + ATP = N(6)-biotinyl-L-lysyl-[protein] + AMP + diphosphate + H(+)</text>
        <dbReference type="Rhea" id="RHEA:11756"/>
        <dbReference type="Rhea" id="RHEA-COMP:9752"/>
        <dbReference type="Rhea" id="RHEA-COMP:10505"/>
        <dbReference type="ChEBI" id="CHEBI:15378"/>
        <dbReference type="ChEBI" id="CHEBI:29969"/>
        <dbReference type="ChEBI" id="CHEBI:30616"/>
        <dbReference type="ChEBI" id="CHEBI:33019"/>
        <dbReference type="ChEBI" id="CHEBI:57586"/>
        <dbReference type="ChEBI" id="CHEBI:83144"/>
        <dbReference type="ChEBI" id="CHEBI:456215"/>
        <dbReference type="EC" id="6.3.4.15"/>
    </reaction>
</comment>
<evidence type="ECO:0000256" key="3">
    <source>
        <dbReference type="ARBA" id="ARBA00022840"/>
    </source>
</evidence>
<reference evidence="7 8" key="1">
    <citation type="submission" date="2019-12" db="EMBL/GenBank/DDBJ databases">
        <authorList>
            <person name="Yang R."/>
        </authorList>
    </citation>
    <scope>NUCLEOTIDE SEQUENCE [LARGE SCALE GENOMIC DNA]</scope>
    <source>
        <strain evidence="7 8">DONG20-135</strain>
    </source>
</reference>
<dbReference type="RefSeq" id="WP_160624002.1">
    <property type="nucleotide sequence ID" value="NZ_WUUQ01000001.1"/>
</dbReference>
<evidence type="ECO:0000313" key="7">
    <source>
        <dbReference type="EMBL" id="MXQ72510.1"/>
    </source>
</evidence>
<gene>
    <name evidence="5" type="primary">birA</name>
    <name evidence="7" type="ORF">GSF08_00950</name>
</gene>
<keyword evidence="8" id="KW-1185">Reference proteome</keyword>
<feature type="DNA-binding region" description="H-T-H motif" evidence="5">
    <location>
        <begin position="19"/>
        <end position="38"/>
    </location>
</feature>
<organism evidence="7 8">
    <name type="scientific">Copranaerobaculum intestinale</name>
    <dbReference type="NCBI Taxonomy" id="2692629"/>
    <lineage>
        <taxon>Bacteria</taxon>
        <taxon>Bacillati</taxon>
        <taxon>Bacillota</taxon>
        <taxon>Erysipelotrichia</taxon>
        <taxon>Erysipelotrichales</taxon>
        <taxon>Erysipelotrichaceae</taxon>
        <taxon>Copranaerobaculum</taxon>
    </lineage>
</organism>
<dbReference type="SUPFAM" id="SSF55681">
    <property type="entry name" value="Class II aaRS and biotin synthetases"/>
    <property type="match status" value="1"/>
</dbReference>
<dbReference type="Pfam" id="PF02237">
    <property type="entry name" value="BPL_C"/>
    <property type="match status" value="1"/>
</dbReference>
<name>A0A6N8U3I5_9FIRM</name>
<dbReference type="Pfam" id="PF03099">
    <property type="entry name" value="BPL_LplA_LipB"/>
    <property type="match status" value="1"/>
</dbReference>
<dbReference type="InterPro" id="IPR045864">
    <property type="entry name" value="aa-tRNA-synth_II/BPL/LPL"/>
</dbReference>
<dbReference type="GO" id="GO:0005524">
    <property type="term" value="F:ATP binding"/>
    <property type="evidence" value="ECO:0007669"/>
    <property type="project" value="UniProtKB-UniRule"/>
</dbReference>
<feature type="binding site" evidence="5">
    <location>
        <begin position="89"/>
        <end position="91"/>
    </location>
    <ligand>
        <name>biotin</name>
        <dbReference type="ChEBI" id="CHEBI:57586"/>
    </ligand>
</feature>
<dbReference type="PANTHER" id="PTHR12835">
    <property type="entry name" value="BIOTIN PROTEIN LIGASE"/>
    <property type="match status" value="1"/>
</dbReference>
<keyword evidence="4 5" id="KW-0092">Biotin</keyword>
<keyword evidence="5" id="KW-0678">Repressor</keyword>
<comment type="caution">
    <text evidence="5">Lacks conserved residue(s) required for the propagation of feature annotation.</text>
</comment>
<dbReference type="GO" id="GO:0005737">
    <property type="term" value="C:cytoplasm"/>
    <property type="evidence" value="ECO:0007669"/>
    <property type="project" value="TreeGrafter"/>
</dbReference>
<dbReference type="PROSITE" id="PS51733">
    <property type="entry name" value="BPL_LPL_CATALYTIC"/>
    <property type="match status" value="1"/>
</dbReference>
<dbReference type="InterPro" id="IPR030855">
    <property type="entry name" value="Bifunct_BirA"/>
</dbReference>
<dbReference type="EC" id="6.3.4.15" evidence="5"/>
<dbReference type="Gene3D" id="3.30.930.10">
    <property type="entry name" value="Bira Bifunctional Protein, Domain 2"/>
    <property type="match status" value="1"/>
</dbReference>
<dbReference type="Pfam" id="PF08279">
    <property type="entry name" value="HTH_11"/>
    <property type="match status" value="1"/>
</dbReference>
<dbReference type="InterPro" id="IPR003142">
    <property type="entry name" value="BPL_C"/>
</dbReference>
<feature type="binding site" evidence="5">
    <location>
        <position position="184"/>
    </location>
    <ligand>
        <name>biotin</name>
        <dbReference type="ChEBI" id="CHEBI:57586"/>
    </ligand>
</feature>
<dbReference type="Gene3D" id="1.10.10.10">
    <property type="entry name" value="Winged helix-like DNA-binding domain superfamily/Winged helix DNA-binding domain"/>
    <property type="match status" value="1"/>
</dbReference>
<comment type="function">
    <text evidence="5">Acts both as a biotin--[acetyl-CoA-carboxylase] ligase and a repressor.</text>
</comment>
<evidence type="ECO:0000313" key="8">
    <source>
        <dbReference type="Proteomes" id="UP000434036"/>
    </source>
</evidence>
<dbReference type="InterPro" id="IPR036390">
    <property type="entry name" value="WH_DNA-bd_sf"/>
</dbReference>
<keyword evidence="3 5" id="KW-0067">ATP-binding</keyword>
<dbReference type="Proteomes" id="UP000434036">
    <property type="component" value="Unassembled WGS sequence"/>
</dbReference>
<keyword evidence="5" id="KW-0805">Transcription regulation</keyword>
<reference evidence="7 8" key="2">
    <citation type="submission" date="2020-01" db="EMBL/GenBank/DDBJ databases">
        <title>Clostridiaceae sp. nov. isolated from the gut of human by culturomics.</title>
        <authorList>
            <person name="Chang Y."/>
        </authorList>
    </citation>
    <scope>NUCLEOTIDE SEQUENCE [LARGE SCALE GENOMIC DNA]</scope>
    <source>
        <strain evidence="7 8">DONG20-135</strain>
    </source>
</reference>
<dbReference type="SUPFAM" id="SSF46785">
    <property type="entry name" value="Winged helix' DNA-binding domain"/>
    <property type="match status" value="1"/>
</dbReference>
<dbReference type="InterPro" id="IPR004408">
    <property type="entry name" value="Biotin_CoA_COase_ligase"/>
</dbReference>
<dbReference type="GO" id="GO:0003677">
    <property type="term" value="F:DNA binding"/>
    <property type="evidence" value="ECO:0007669"/>
    <property type="project" value="UniProtKB-UniRule"/>
</dbReference>
<feature type="binding site" evidence="5">
    <location>
        <position position="113"/>
    </location>
    <ligand>
        <name>biotin</name>
        <dbReference type="ChEBI" id="CHEBI:57586"/>
    </ligand>
</feature>
<dbReference type="Gene3D" id="2.30.30.100">
    <property type="match status" value="1"/>
</dbReference>
<accession>A0A6N8U3I5</accession>
<dbReference type="GO" id="GO:0016740">
    <property type="term" value="F:transferase activity"/>
    <property type="evidence" value="ECO:0007669"/>
    <property type="project" value="UniProtKB-ARBA"/>
</dbReference>
<evidence type="ECO:0000259" key="6">
    <source>
        <dbReference type="PROSITE" id="PS51733"/>
    </source>
</evidence>
<dbReference type="GO" id="GO:0006355">
    <property type="term" value="P:regulation of DNA-templated transcription"/>
    <property type="evidence" value="ECO:0007669"/>
    <property type="project" value="UniProtKB-UniRule"/>
</dbReference>
<evidence type="ECO:0000256" key="4">
    <source>
        <dbReference type="ARBA" id="ARBA00023267"/>
    </source>
</evidence>
<feature type="domain" description="BPL/LPL catalytic" evidence="6">
    <location>
        <begin position="66"/>
        <end position="257"/>
    </location>
</feature>
<dbReference type="InterPro" id="IPR004143">
    <property type="entry name" value="BPL_LPL_catalytic"/>
</dbReference>
<dbReference type="CDD" id="cd16442">
    <property type="entry name" value="BPL"/>
    <property type="match status" value="1"/>
</dbReference>
<dbReference type="GO" id="GO:0009249">
    <property type="term" value="P:protein lipoylation"/>
    <property type="evidence" value="ECO:0007669"/>
    <property type="project" value="UniProtKB-ARBA"/>
</dbReference>
<dbReference type="InterPro" id="IPR008988">
    <property type="entry name" value="Transcriptional_repressor_C"/>
</dbReference>